<name>A0A7C9KNC9_9SPHN</name>
<protein>
    <submittedName>
        <fullName evidence="1">Uncharacterized protein</fullName>
    </submittedName>
</protein>
<comment type="caution">
    <text evidence="1">The sequence shown here is derived from an EMBL/GenBank/DDBJ whole genome shotgun (WGS) entry which is preliminary data.</text>
</comment>
<evidence type="ECO:0000313" key="1">
    <source>
        <dbReference type="EMBL" id="MQT17644.1"/>
    </source>
</evidence>
<reference evidence="1 2" key="1">
    <citation type="submission" date="2019-09" db="EMBL/GenBank/DDBJ databases">
        <title>Polymorphobacter sp. isolated from a lake in China.</title>
        <authorList>
            <person name="Liu Z."/>
        </authorList>
    </citation>
    <scope>NUCLEOTIDE SEQUENCE [LARGE SCALE GENOMIC DNA]</scope>
    <source>
        <strain evidence="1 2">D40P</strain>
    </source>
</reference>
<organism evidence="1 2">
    <name type="scientific">Sandarakinorhabdus fusca</name>
    <dbReference type="NCBI Taxonomy" id="1439888"/>
    <lineage>
        <taxon>Bacteria</taxon>
        <taxon>Pseudomonadati</taxon>
        <taxon>Pseudomonadota</taxon>
        <taxon>Alphaproteobacteria</taxon>
        <taxon>Sphingomonadales</taxon>
        <taxon>Sphingosinicellaceae</taxon>
        <taxon>Sandarakinorhabdus</taxon>
    </lineage>
</organism>
<accession>A0A7C9KNC9</accession>
<keyword evidence="2" id="KW-1185">Reference proteome</keyword>
<gene>
    <name evidence="1" type="ORF">F3168_10260</name>
</gene>
<proteinExistence type="predicted"/>
<dbReference type="Proteomes" id="UP000481327">
    <property type="component" value="Unassembled WGS sequence"/>
</dbReference>
<dbReference type="AlphaFoldDB" id="A0A7C9KNC9"/>
<sequence>MYLEFRGNEDEPHWGRNGRVGALAPGEQRILWAVRRLALMRPLGAARCQAVHVALQRDFGDTGLGIEHLLRCWLVGLARHATRRVVLGEPACPMLLPDEARLLLVLRMAASDPDVARGGLEALAGTRGGAALLPLFAGVAQLIRR</sequence>
<dbReference type="RefSeq" id="WP_152578082.1">
    <property type="nucleotide sequence ID" value="NZ_JAATJI010000002.1"/>
</dbReference>
<dbReference type="EMBL" id="WIOL01000003">
    <property type="protein sequence ID" value="MQT17644.1"/>
    <property type="molecule type" value="Genomic_DNA"/>
</dbReference>
<dbReference type="OrthoDB" id="7596697at2"/>
<evidence type="ECO:0000313" key="2">
    <source>
        <dbReference type="Proteomes" id="UP000481327"/>
    </source>
</evidence>